<evidence type="ECO:0000313" key="3">
    <source>
        <dbReference type="Proteomes" id="UP001589894"/>
    </source>
</evidence>
<dbReference type="EMBL" id="JBHLUE010000034">
    <property type="protein sequence ID" value="MFC0568505.1"/>
    <property type="molecule type" value="Genomic_DNA"/>
</dbReference>
<proteinExistence type="predicted"/>
<accession>A0ABV6P670</accession>
<feature type="transmembrane region" description="Helical" evidence="1">
    <location>
        <begin position="33"/>
        <end position="50"/>
    </location>
</feature>
<comment type="caution">
    <text evidence="2">The sequence shown here is derived from an EMBL/GenBank/DDBJ whole genome shotgun (WGS) entry which is preliminary data.</text>
</comment>
<protein>
    <submittedName>
        <fullName evidence="2">Uncharacterized protein</fullName>
    </submittedName>
</protein>
<evidence type="ECO:0000256" key="1">
    <source>
        <dbReference type="SAM" id="Phobius"/>
    </source>
</evidence>
<sequence length="60" mass="6575">MLSRLEWRVALYILVILFTTAVSIGALVELSGWSAAILPVGGTICAIQYGRTLPRRAETR</sequence>
<keyword evidence="1" id="KW-0812">Transmembrane</keyword>
<keyword evidence="1" id="KW-0472">Membrane</keyword>
<organism evidence="2 3">
    <name type="scientific">Plantactinospora siamensis</name>
    <dbReference type="NCBI Taxonomy" id="555372"/>
    <lineage>
        <taxon>Bacteria</taxon>
        <taxon>Bacillati</taxon>
        <taxon>Actinomycetota</taxon>
        <taxon>Actinomycetes</taxon>
        <taxon>Micromonosporales</taxon>
        <taxon>Micromonosporaceae</taxon>
        <taxon>Plantactinospora</taxon>
    </lineage>
</organism>
<reference evidence="2 3" key="1">
    <citation type="submission" date="2024-09" db="EMBL/GenBank/DDBJ databases">
        <authorList>
            <person name="Sun Q."/>
            <person name="Mori K."/>
        </authorList>
    </citation>
    <scope>NUCLEOTIDE SEQUENCE [LARGE SCALE GENOMIC DNA]</scope>
    <source>
        <strain evidence="2 3">TBRC 2205</strain>
    </source>
</reference>
<name>A0ABV6P670_9ACTN</name>
<dbReference type="Proteomes" id="UP001589894">
    <property type="component" value="Unassembled WGS sequence"/>
</dbReference>
<gene>
    <name evidence="2" type="ORF">ACFFHU_30760</name>
</gene>
<keyword evidence="1" id="KW-1133">Transmembrane helix</keyword>
<evidence type="ECO:0000313" key="2">
    <source>
        <dbReference type="EMBL" id="MFC0568505.1"/>
    </source>
</evidence>
<feature type="transmembrane region" description="Helical" evidence="1">
    <location>
        <begin position="9"/>
        <end position="27"/>
    </location>
</feature>
<dbReference type="RefSeq" id="WP_377344016.1">
    <property type="nucleotide sequence ID" value="NZ_JBHLUE010000034.1"/>
</dbReference>
<keyword evidence="3" id="KW-1185">Reference proteome</keyword>